<comment type="caution">
    <text evidence="1">The sequence shown here is derived from an EMBL/GenBank/DDBJ whole genome shotgun (WGS) entry which is preliminary data.</text>
</comment>
<dbReference type="InterPro" id="IPR011009">
    <property type="entry name" value="Kinase-like_dom_sf"/>
</dbReference>
<dbReference type="SUPFAM" id="SSF56112">
    <property type="entry name" value="Protein kinase-like (PK-like)"/>
    <property type="match status" value="1"/>
</dbReference>
<keyword evidence="2" id="KW-1185">Reference proteome</keyword>
<dbReference type="EMBL" id="JBBPBN010000366">
    <property type="protein sequence ID" value="KAK8488029.1"/>
    <property type="molecule type" value="Genomic_DNA"/>
</dbReference>
<gene>
    <name evidence="1" type="ORF">V6N11_021083</name>
</gene>
<sequence length="103" mass="11616">MTSGSCSSFSCLSFELLPTSPSSLENLPLKPHRSSDLAYSAIRSATFARKAGLTFCDFHLLRRIGAGDIGTVYLCQLANVDEKCYYAMKKKVQRYLLIWRRRS</sequence>
<accession>A0ABR2A4Q3</accession>
<proteinExistence type="predicted"/>
<name>A0ABR2A4Q3_9ROSI</name>
<dbReference type="Proteomes" id="UP001396334">
    <property type="component" value="Unassembled WGS sequence"/>
</dbReference>
<organism evidence="1 2">
    <name type="scientific">Hibiscus sabdariffa</name>
    <name type="common">roselle</name>
    <dbReference type="NCBI Taxonomy" id="183260"/>
    <lineage>
        <taxon>Eukaryota</taxon>
        <taxon>Viridiplantae</taxon>
        <taxon>Streptophyta</taxon>
        <taxon>Embryophyta</taxon>
        <taxon>Tracheophyta</taxon>
        <taxon>Spermatophyta</taxon>
        <taxon>Magnoliopsida</taxon>
        <taxon>eudicotyledons</taxon>
        <taxon>Gunneridae</taxon>
        <taxon>Pentapetalae</taxon>
        <taxon>rosids</taxon>
        <taxon>malvids</taxon>
        <taxon>Malvales</taxon>
        <taxon>Malvaceae</taxon>
        <taxon>Malvoideae</taxon>
        <taxon>Hibiscus</taxon>
    </lineage>
</organism>
<protein>
    <submittedName>
        <fullName evidence="1">Uncharacterized protein</fullName>
    </submittedName>
</protein>
<evidence type="ECO:0000313" key="1">
    <source>
        <dbReference type="EMBL" id="KAK8488029.1"/>
    </source>
</evidence>
<evidence type="ECO:0000313" key="2">
    <source>
        <dbReference type="Proteomes" id="UP001396334"/>
    </source>
</evidence>
<reference evidence="1 2" key="1">
    <citation type="journal article" date="2024" name="G3 (Bethesda)">
        <title>Genome assembly of Hibiscus sabdariffa L. provides insights into metabolisms of medicinal natural products.</title>
        <authorList>
            <person name="Kim T."/>
        </authorList>
    </citation>
    <scope>NUCLEOTIDE SEQUENCE [LARGE SCALE GENOMIC DNA]</scope>
    <source>
        <strain evidence="1">TK-2024</strain>
        <tissue evidence="1">Old leaves</tissue>
    </source>
</reference>
<dbReference type="Gene3D" id="3.30.200.20">
    <property type="entry name" value="Phosphorylase Kinase, domain 1"/>
    <property type="match status" value="1"/>
</dbReference>
<dbReference type="PANTHER" id="PTHR45637">
    <property type="entry name" value="FLIPPASE KINASE 1-RELATED"/>
    <property type="match status" value="1"/>
</dbReference>